<keyword evidence="5 8" id="KW-0418">Kinase</keyword>
<feature type="domain" description="Histidine kinase" evidence="7">
    <location>
        <begin position="197"/>
        <end position="410"/>
    </location>
</feature>
<dbReference type="EC" id="2.7.13.3" evidence="2"/>
<dbReference type="PROSITE" id="PS50109">
    <property type="entry name" value="HIS_KIN"/>
    <property type="match status" value="1"/>
</dbReference>
<dbReference type="Gene3D" id="3.30.565.10">
    <property type="entry name" value="Histidine kinase-like ATPase, C-terminal domain"/>
    <property type="match status" value="1"/>
</dbReference>
<evidence type="ECO:0000256" key="5">
    <source>
        <dbReference type="ARBA" id="ARBA00022777"/>
    </source>
</evidence>
<evidence type="ECO:0000256" key="3">
    <source>
        <dbReference type="ARBA" id="ARBA00022553"/>
    </source>
</evidence>
<comment type="caution">
    <text evidence="8">The sequence shown here is derived from an EMBL/GenBank/DDBJ whole genome shotgun (WGS) entry which is preliminary data.</text>
</comment>
<dbReference type="PRINTS" id="PR00344">
    <property type="entry name" value="BCTRLSENSOR"/>
</dbReference>
<reference evidence="8 9" key="1">
    <citation type="submission" date="2018-08" db="EMBL/GenBank/DDBJ databases">
        <title>A genome reference for cultivated species of the human gut microbiota.</title>
        <authorList>
            <person name="Zou Y."/>
            <person name="Xue W."/>
            <person name="Luo G."/>
        </authorList>
    </citation>
    <scope>NUCLEOTIDE SEQUENCE [LARGE SCALE GENOMIC DNA]</scope>
    <source>
        <strain evidence="8 9">AM40-30BH</strain>
    </source>
</reference>
<keyword evidence="6" id="KW-0902">Two-component regulatory system</keyword>
<dbReference type="SMART" id="SM00387">
    <property type="entry name" value="HATPase_c"/>
    <property type="match status" value="1"/>
</dbReference>
<dbReference type="PANTHER" id="PTHR43711">
    <property type="entry name" value="TWO-COMPONENT HISTIDINE KINASE"/>
    <property type="match status" value="1"/>
</dbReference>
<dbReference type="Gene3D" id="1.10.287.130">
    <property type="match status" value="1"/>
</dbReference>
<evidence type="ECO:0000256" key="2">
    <source>
        <dbReference type="ARBA" id="ARBA00012438"/>
    </source>
</evidence>
<evidence type="ECO:0000256" key="6">
    <source>
        <dbReference type="ARBA" id="ARBA00023012"/>
    </source>
</evidence>
<proteinExistence type="predicted"/>
<sequence length="412" mass="46953">MLIPYITAGLFLVYSIFITVKYQQGQKKACRREKENSRERQKEDLIFRNVNTYLLLIGKDFVVQKTNYYSLNGIEEDKSIKRVGDLLHCKNAVESGECGTHACCKVCGVRVAIGRAFYKRENFDRFEASMQIVSQNNKQITPCDVHASGNYLNINDEELMLLTVYDISELRNTQRLLQLEQENSRSCDKLKNAFIANMSHEIRTPMNAIVGFSSLLATASSEEEKNMYTDIINQNSDRLLQLISDILDLSQIEAGSFDFHYSKFNANDLLRELYALFNIRLVEKPEVTLVCEADLTELTIYSERQRIMQVFMNLLTNAMKFTQNGEICFGCRVRDGKELYCYVRDSGIGISSEEQSKIFSRFTKLDREVPGTGLGLTLSQTVVEKLGGKIGVRSQQGEGSTFWFVLPLTSES</sequence>
<gene>
    <name evidence="8" type="ORF">DW888_05060</name>
</gene>
<dbReference type="InterPro" id="IPR003594">
    <property type="entry name" value="HATPase_dom"/>
</dbReference>
<keyword evidence="4" id="KW-0808">Transferase</keyword>
<dbReference type="InterPro" id="IPR005467">
    <property type="entry name" value="His_kinase_dom"/>
</dbReference>
<dbReference type="InterPro" id="IPR036097">
    <property type="entry name" value="HisK_dim/P_sf"/>
</dbReference>
<dbReference type="InterPro" id="IPR050736">
    <property type="entry name" value="Sensor_HK_Regulatory"/>
</dbReference>
<comment type="catalytic activity">
    <reaction evidence="1">
        <text>ATP + protein L-histidine = ADP + protein N-phospho-L-histidine.</text>
        <dbReference type="EC" id="2.7.13.3"/>
    </reaction>
</comment>
<dbReference type="InterPro" id="IPR036890">
    <property type="entry name" value="HATPase_C_sf"/>
</dbReference>
<dbReference type="EMBL" id="QSGO01000003">
    <property type="protein sequence ID" value="RHB36932.1"/>
    <property type="molecule type" value="Genomic_DNA"/>
</dbReference>
<dbReference type="PANTHER" id="PTHR43711:SF31">
    <property type="entry name" value="HISTIDINE KINASE"/>
    <property type="match status" value="1"/>
</dbReference>
<dbReference type="SUPFAM" id="SSF55874">
    <property type="entry name" value="ATPase domain of HSP90 chaperone/DNA topoisomerase II/histidine kinase"/>
    <property type="match status" value="1"/>
</dbReference>
<dbReference type="CDD" id="cd00082">
    <property type="entry name" value="HisKA"/>
    <property type="match status" value="1"/>
</dbReference>
<evidence type="ECO:0000313" key="8">
    <source>
        <dbReference type="EMBL" id="RHB36932.1"/>
    </source>
</evidence>
<protein>
    <recommendedName>
        <fullName evidence="2">histidine kinase</fullName>
        <ecNumber evidence="2">2.7.13.3</ecNumber>
    </recommendedName>
</protein>
<evidence type="ECO:0000256" key="4">
    <source>
        <dbReference type="ARBA" id="ARBA00022679"/>
    </source>
</evidence>
<dbReference type="Pfam" id="PF00512">
    <property type="entry name" value="HisKA"/>
    <property type="match status" value="1"/>
</dbReference>
<dbReference type="InterPro" id="IPR003661">
    <property type="entry name" value="HisK_dim/P_dom"/>
</dbReference>
<dbReference type="SMART" id="SM00388">
    <property type="entry name" value="HisKA"/>
    <property type="match status" value="1"/>
</dbReference>
<organism evidence="8 9">
    <name type="scientific">Bacteroides nordii</name>
    <dbReference type="NCBI Taxonomy" id="291645"/>
    <lineage>
        <taxon>Bacteria</taxon>
        <taxon>Pseudomonadati</taxon>
        <taxon>Bacteroidota</taxon>
        <taxon>Bacteroidia</taxon>
        <taxon>Bacteroidales</taxon>
        <taxon>Bacteroidaceae</taxon>
        <taxon>Bacteroides</taxon>
    </lineage>
</organism>
<dbReference type="GeneID" id="69504898"/>
<dbReference type="RefSeq" id="WP_002559078.1">
    <property type="nucleotide sequence ID" value="NZ_CABJFV010000003.1"/>
</dbReference>
<dbReference type="InterPro" id="IPR004358">
    <property type="entry name" value="Sig_transdc_His_kin-like_C"/>
</dbReference>
<evidence type="ECO:0000259" key="7">
    <source>
        <dbReference type="PROSITE" id="PS50109"/>
    </source>
</evidence>
<dbReference type="GO" id="GO:0000155">
    <property type="term" value="F:phosphorelay sensor kinase activity"/>
    <property type="evidence" value="ECO:0007669"/>
    <property type="project" value="InterPro"/>
</dbReference>
<evidence type="ECO:0000313" key="9">
    <source>
        <dbReference type="Proteomes" id="UP000284379"/>
    </source>
</evidence>
<keyword evidence="3" id="KW-0597">Phosphoprotein</keyword>
<name>A0A413VTS6_9BACE</name>
<accession>A0A413VTS6</accession>
<dbReference type="FunFam" id="1.10.287.130:FF:000001">
    <property type="entry name" value="Two-component sensor histidine kinase"/>
    <property type="match status" value="1"/>
</dbReference>
<dbReference type="Pfam" id="PF02518">
    <property type="entry name" value="HATPase_c"/>
    <property type="match status" value="1"/>
</dbReference>
<evidence type="ECO:0000256" key="1">
    <source>
        <dbReference type="ARBA" id="ARBA00000085"/>
    </source>
</evidence>
<dbReference type="Proteomes" id="UP000284379">
    <property type="component" value="Unassembled WGS sequence"/>
</dbReference>
<dbReference type="SUPFAM" id="SSF47384">
    <property type="entry name" value="Homodimeric domain of signal transducing histidine kinase"/>
    <property type="match status" value="1"/>
</dbReference>
<dbReference type="AlphaFoldDB" id="A0A413VTS6"/>